<feature type="region of interest" description="Disordered" evidence="1">
    <location>
        <begin position="567"/>
        <end position="614"/>
    </location>
</feature>
<feature type="compositionally biased region" description="Low complexity" evidence="1">
    <location>
        <begin position="486"/>
        <end position="508"/>
    </location>
</feature>
<protein>
    <recommendedName>
        <fullName evidence="2">C2H2-type domain-containing protein</fullName>
    </recommendedName>
</protein>
<reference evidence="3 4" key="1">
    <citation type="submission" date="2017-02" db="EMBL/GenBank/DDBJ databases">
        <title>Genomes of Trichoderma spp. with biocontrol activity.</title>
        <authorList>
            <person name="Gardiner D."/>
            <person name="Kazan K."/>
            <person name="Vos C."/>
            <person name="Harvey P."/>
        </authorList>
    </citation>
    <scope>NUCLEOTIDE SEQUENCE [LARGE SCALE GENOMIC DNA]</scope>
    <source>
        <strain evidence="3 4">Tr1</strain>
    </source>
</reference>
<gene>
    <name evidence="3" type="ORF">THARTR1_05107</name>
</gene>
<name>A0A2K0U9V7_TRIHA</name>
<dbReference type="EMBL" id="MTYI01000059">
    <property type="protein sequence ID" value="PNP54550.1"/>
    <property type="molecule type" value="Genomic_DNA"/>
</dbReference>
<dbReference type="AlphaFoldDB" id="A0A2K0U9V7"/>
<organism evidence="3 4">
    <name type="scientific">Trichoderma harzianum</name>
    <name type="common">Hypocrea lixii</name>
    <dbReference type="NCBI Taxonomy" id="5544"/>
    <lineage>
        <taxon>Eukaryota</taxon>
        <taxon>Fungi</taxon>
        <taxon>Dikarya</taxon>
        <taxon>Ascomycota</taxon>
        <taxon>Pezizomycotina</taxon>
        <taxon>Sordariomycetes</taxon>
        <taxon>Hypocreomycetidae</taxon>
        <taxon>Hypocreales</taxon>
        <taxon>Hypocreaceae</taxon>
        <taxon>Trichoderma</taxon>
    </lineage>
</organism>
<evidence type="ECO:0000259" key="2">
    <source>
        <dbReference type="PROSITE" id="PS00028"/>
    </source>
</evidence>
<dbReference type="SMART" id="SM00355">
    <property type="entry name" value="ZnF_C2H2"/>
    <property type="match status" value="2"/>
</dbReference>
<sequence length="614" mass="68539">MFPYGAAPEESTVRPLTEDDQQLLLGLVHKYGASSLLFALTGYGEPSRASAFSANTLLSSASASSVAWTNSEAASQCRSDEASIHTSYTWPDVQNDMPPVHDGEANKITTTTERSWLDSPVAVPSPMIQPHDVTSHPSPRLVTPTSKKYQCPMCYLDNSPVGFGRKSDFKKHLHNFHGADVVWICRTKGCHLSFSTERAYSTHAKEAHRMKALPNSAARTEMCPQLVFACGFGNCRDRLFEAHNSDDASATRDKHFEHIAKHFEDGFDVSNWEYKVQMQNLMRQKQVKQIWKTCIWPKEKRQQLHWRARSSGDLKRMLECRHLGTNISSLVRLAFILGTAPFTVTSTPPPNEIDIYFQLPYRSQCLLESSGHASLESTSMKMEEGSPAFSLPKSRSGITSIPQTMLKFSGRSLKKGTRPTTPASVMSNGADTIMGDDSAAGPHPGTPFPIPNETVWPADAPKFAPDIPTSMPKQMDSPADTSIFDPQQQLQQQQHHQQQHQQPPQLPLLPHQLQPEQQQLMYSIPPQDNSQEAWMVMNQQIPTYQTPQVFPEQADMMNGLYDYSMNSSQTSTVRPGTPTPHKRPASWSRMISMENLRPSKKSSPDTPPGMLMGM</sequence>
<dbReference type="Proteomes" id="UP000236290">
    <property type="component" value="Unassembled WGS sequence"/>
</dbReference>
<evidence type="ECO:0000313" key="4">
    <source>
        <dbReference type="Proteomes" id="UP000236290"/>
    </source>
</evidence>
<dbReference type="OrthoDB" id="5032844at2759"/>
<evidence type="ECO:0000313" key="3">
    <source>
        <dbReference type="EMBL" id="PNP54550.1"/>
    </source>
</evidence>
<evidence type="ECO:0000256" key="1">
    <source>
        <dbReference type="SAM" id="MobiDB-lite"/>
    </source>
</evidence>
<dbReference type="InterPro" id="IPR013087">
    <property type="entry name" value="Znf_C2H2_type"/>
</dbReference>
<accession>A0A2K0U9V7</accession>
<feature type="compositionally biased region" description="Polar residues" evidence="1">
    <location>
        <begin position="418"/>
        <end position="430"/>
    </location>
</feature>
<comment type="caution">
    <text evidence="3">The sequence shown here is derived from an EMBL/GenBank/DDBJ whole genome shotgun (WGS) entry which is preliminary data.</text>
</comment>
<feature type="domain" description="C2H2-type" evidence="2">
    <location>
        <begin position="185"/>
        <end position="208"/>
    </location>
</feature>
<proteinExistence type="predicted"/>
<feature type="region of interest" description="Disordered" evidence="1">
    <location>
        <begin position="412"/>
        <end position="508"/>
    </location>
</feature>
<dbReference type="PROSITE" id="PS00028">
    <property type="entry name" value="ZINC_FINGER_C2H2_1"/>
    <property type="match status" value="1"/>
</dbReference>